<proteinExistence type="predicted"/>
<dbReference type="GO" id="GO:0003677">
    <property type="term" value="F:DNA binding"/>
    <property type="evidence" value="ECO:0007669"/>
    <property type="project" value="UniProtKB-KW"/>
</dbReference>
<dbReference type="OrthoDB" id="276498at2759"/>
<comment type="cofactor">
    <cofactor evidence="2">
        <name>Mg(2+)</name>
        <dbReference type="ChEBI" id="CHEBI:18420"/>
    </cofactor>
</comment>
<gene>
    <name evidence="7" type="ORF">CROQUDRAFT_44873</name>
</gene>
<evidence type="ECO:0000256" key="3">
    <source>
        <dbReference type="ARBA" id="ARBA00012895"/>
    </source>
</evidence>
<protein>
    <recommendedName>
        <fullName evidence="3">DNA topoisomerase (ATP-hydrolyzing)</fullName>
        <ecNumber evidence="3">5.6.2.2</ecNumber>
    </recommendedName>
</protein>
<comment type="caution">
    <text evidence="7">The sequence shown here is derived from an EMBL/GenBank/DDBJ whole genome shotgun (WGS) entry which is preliminary data.</text>
</comment>
<dbReference type="SUPFAM" id="SSF55874">
    <property type="entry name" value="ATPase domain of HSP90 chaperone/DNA topoisomerase II/histidine kinase"/>
    <property type="match status" value="1"/>
</dbReference>
<dbReference type="PANTHER" id="PTHR10169">
    <property type="entry name" value="DNA TOPOISOMERASE/GYRASE"/>
    <property type="match status" value="1"/>
</dbReference>
<evidence type="ECO:0000313" key="8">
    <source>
        <dbReference type="Proteomes" id="UP000886653"/>
    </source>
</evidence>
<dbReference type="AlphaFoldDB" id="A0A9P6TBY5"/>
<reference evidence="7" key="1">
    <citation type="submission" date="2013-11" db="EMBL/GenBank/DDBJ databases">
        <title>Genome sequence of the fusiform rust pathogen reveals effectors for host alternation and coevolution with pine.</title>
        <authorList>
            <consortium name="DOE Joint Genome Institute"/>
            <person name="Smith K."/>
            <person name="Pendleton A."/>
            <person name="Kubisiak T."/>
            <person name="Anderson C."/>
            <person name="Salamov A."/>
            <person name="Aerts A."/>
            <person name="Riley R."/>
            <person name="Clum A."/>
            <person name="Lindquist E."/>
            <person name="Ence D."/>
            <person name="Campbell M."/>
            <person name="Kronenberg Z."/>
            <person name="Feau N."/>
            <person name="Dhillon B."/>
            <person name="Hamelin R."/>
            <person name="Burleigh J."/>
            <person name="Smith J."/>
            <person name="Yandell M."/>
            <person name="Nelson C."/>
            <person name="Grigoriev I."/>
            <person name="Davis J."/>
        </authorList>
    </citation>
    <scope>NUCLEOTIDE SEQUENCE</scope>
    <source>
        <strain evidence="7">G11</strain>
    </source>
</reference>
<evidence type="ECO:0000256" key="1">
    <source>
        <dbReference type="ARBA" id="ARBA00000185"/>
    </source>
</evidence>
<keyword evidence="5" id="KW-0238">DNA-binding</keyword>
<evidence type="ECO:0000313" key="7">
    <source>
        <dbReference type="EMBL" id="KAG0146125.1"/>
    </source>
</evidence>
<dbReference type="InterPro" id="IPR036890">
    <property type="entry name" value="HATPase_C_sf"/>
</dbReference>
<evidence type="ECO:0000256" key="4">
    <source>
        <dbReference type="ARBA" id="ARBA00023029"/>
    </source>
</evidence>
<comment type="catalytic activity">
    <reaction evidence="1">
        <text>ATP-dependent breakage, passage and rejoining of double-stranded DNA.</text>
        <dbReference type="EC" id="5.6.2.2"/>
    </reaction>
</comment>
<dbReference type="GO" id="GO:0005634">
    <property type="term" value="C:nucleus"/>
    <property type="evidence" value="ECO:0007669"/>
    <property type="project" value="TreeGrafter"/>
</dbReference>
<dbReference type="EMBL" id="MU167265">
    <property type="protein sequence ID" value="KAG0146125.1"/>
    <property type="molecule type" value="Genomic_DNA"/>
</dbReference>
<dbReference type="InterPro" id="IPR050634">
    <property type="entry name" value="DNA_Topoisomerase_II"/>
</dbReference>
<evidence type="ECO:0000256" key="2">
    <source>
        <dbReference type="ARBA" id="ARBA00001946"/>
    </source>
</evidence>
<dbReference type="GO" id="GO:0000712">
    <property type="term" value="P:resolution of meiotic recombination intermediates"/>
    <property type="evidence" value="ECO:0007669"/>
    <property type="project" value="TreeGrafter"/>
</dbReference>
<dbReference type="GO" id="GO:0000819">
    <property type="term" value="P:sister chromatid segregation"/>
    <property type="evidence" value="ECO:0007669"/>
    <property type="project" value="TreeGrafter"/>
</dbReference>
<keyword evidence="4" id="KW-0799">Topoisomerase</keyword>
<organism evidence="7 8">
    <name type="scientific">Cronartium quercuum f. sp. fusiforme G11</name>
    <dbReference type="NCBI Taxonomy" id="708437"/>
    <lineage>
        <taxon>Eukaryota</taxon>
        <taxon>Fungi</taxon>
        <taxon>Dikarya</taxon>
        <taxon>Basidiomycota</taxon>
        <taxon>Pucciniomycotina</taxon>
        <taxon>Pucciniomycetes</taxon>
        <taxon>Pucciniales</taxon>
        <taxon>Coleosporiaceae</taxon>
        <taxon>Cronartium</taxon>
    </lineage>
</organism>
<keyword evidence="6" id="KW-0413">Isomerase</keyword>
<sequence>VPGLYKIIDEILVNAADNKNRGNNINLVKLKIDAENGLFSVMNNRKGILIEVTILVTMTRRQAQGGKGVVLVKLANIYSKEFIVEIADPFSGKKYKQVFRKNMSIKEKPEITENKKGEEHTKISLKPDLARFSLPPESGIMRDMEALLSRRVDDMAGNLKDVKVWLNDERCGEQ</sequence>
<evidence type="ECO:0000256" key="5">
    <source>
        <dbReference type="ARBA" id="ARBA00023125"/>
    </source>
</evidence>
<feature type="non-terminal residue" evidence="7">
    <location>
        <position position="1"/>
    </location>
</feature>
<dbReference type="EC" id="5.6.2.2" evidence="3"/>
<dbReference type="Proteomes" id="UP000886653">
    <property type="component" value="Unassembled WGS sequence"/>
</dbReference>
<name>A0A9P6TBY5_9BASI</name>
<dbReference type="GO" id="GO:0003918">
    <property type="term" value="F:DNA topoisomerase type II (double strand cut, ATP-hydrolyzing) activity"/>
    <property type="evidence" value="ECO:0007669"/>
    <property type="project" value="UniProtKB-EC"/>
</dbReference>
<keyword evidence="8" id="KW-1185">Reference proteome</keyword>
<evidence type="ECO:0000256" key="6">
    <source>
        <dbReference type="ARBA" id="ARBA00023235"/>
    </source>
</evidence>
<dbReference type="Gene3D" id="3.30.565.10">
    <property type="entry name" value="Histidine kinase-like ATPase, C-terminal domain"/>
    <property type="match status" value="1"/>
</dbReference>
<dbReference type="PANTHER" id="PTHR10169:SF38">
    <property type="entry name" value="DNA TOPOISOMERASE 2"/>
    <property type="match status" value="1"/>
</dbReference>
<accession>A0A9P6TBY5</accession>